<feature type="region of interest" description="Disordered" evidence="1">
    <location>
        <begin position="77"/>
        <end position="96"/>
    </location>
</feature>
<feature type="region of interest" description="Disordered" evidence="1">
    <location>
        <begin position="110"/>
        <end position="144"/>
    </location>
</feature>
<feature type="compositionally biased region" description="Polar residues" evidence="1">
    <location>
        <begin position="120"/>
        <end position="132"/>
    </location>
</feature>
<keyword evidence="3" id="KW-1185">Reference proteome</keyword>
<evidence type="ECO:0000313" key="2">
    <source>
        <dbReference type="EMBL" id="PWN19953.1"/>
    </source>
</evidence>
<organism evidence="2 3">
    <name type="scientific">Pseudomicrostroma glucosiphilum</name>
    <dbReference type="NCBI Taxonomy" id="1684307"/>
    <lineage>
        <taxon>Eukaryota</taxon>
        <taxon>Fungi</taxon>
        <taxon>Dikarya</taxon>
        <taxon>Basidiomycota</taxon>
        <taxon>Ustilaginomycotina</taxon>
        <taxon>Exobasidiomycetes</taxon>
        <taxon>Microstromatales</taxon>
        <taxon>Microstromatales incertae sedis</taxon>
        <taxon>Pseudomicrostroma</taxon>
    </lineage>
</organism>
<accession>A0A316U6I8</accession>
<sequence>MTPFRFEPSPPPWLTAQAPKVPMRTVSRLTGLLDSDLDPNREREHSPDELHSSQEDRNCGGVAHSVTQKVGNRPVVARRSATARGRSKRTLSSARSLTLTADAEAAARKMDSLPEDITSTDDCSGSRSIPSSRQKRRLELHTNSNDRIPAPALGQEVRCVCI</sequence>
<feature type="compositionally biased region" description="Basic and acidic residues" evidence="1">
    <location>
        <begin position="38"/>
        <end position="58"/>
    </location>
</feature>
<feature type="region of interest" description="Disordered" evidence="1">
    <location>
        <begin position="29"/>
        <end position="59"/>
    </location>
</feature>
<proteinExistence type="predicted"/>
<evidence type="ECO:0000313" key="3">
    <source>
        <dbReference type="Proteomes" id="UP000245942"/>
    </source>
</evidence>
<name>A0A316U6I8_9BASI</name>
<dbReference type="AlphaFoldDB" id="A0A316U6I8"/>
<evidence type="ECO:0000256" key="1">
    <source>
        <dbReference type="SAM" id="MobiDB-lite"/>
    </source>
</evidence>
<dbReference type="RefSeq" id="XP_025347113.1">
    <property type="nucleotide sequence ID" value="XM_025489769.1"/>
</dbReference>
<dbReference type="GeneID" id="37011503"/>
<reference evidence="2 3" key="1">
    <citation type="journal article" date="2018" name="Mol. Biol. Evol.">
        <title>Broad Genomic Sampling Reveals a Smut Pathogenic Ancestry of the Fungal Clade Ustilaginomycotina.</title>
        <authorList>
            <person name="Kijpornyongpan T."/>
            <person name="Mondo S.J."/>
            <person name="Barry K."/>
            <person name="Sandor L."/>
            <person name="Lee J."/>
            <person name="Lipzen A."/>
            <person name="Pangilinan J."/>
            <person name="LaButti K."/>
            <person name="Hainaut M."/>
            <person name="Henrissat B."/>
            <person name="Grigoriev I.V."/>
            <person name="Spatafora J.W."/>
            <person name="Aime M.C."/>
        </authorList>
    </citation>
    <scope>NUCLEOTIDE SEQUENCE [LARGE SCALE GENOMIC DNA]</scope>
    <source>
        <strain evidence="2 3">MCA 4718</strain>
    </source>
</reference>
<dbReference type="Proteomes" id="UP000245942">
    <property type="component" value="Unassembled WGS sequence"/>
</dbReference>
<protein>
    <submittedName>
        <fullName evidence="2">Uncharacterized protein</fullName>
    </submittedName>
</protein>
<gene>
    <name evidence="2" type="ORF">BCV69DRAFT_214060</name>
</gene>
<dbReference type="EMBL" id="KZ819329">
    <property type="protein sequence ID" value="PWN19953.1"/>
    <property type="molecule type" value="Genomic_DNA"/>
</dbReference>